<proteinExistence type="predicted"/>
<evidence type="ECO:0000256" key="1">
    <source>
        <dbReference type="SAM" id="Phobius"/>
    </source>
</evidence>
<reference evidence="2 3" key="1">
    <citation type="submission" date="2020-09" db="EMBL/GenBank/DDBJ databases">
        <title>Flavimobilis rhizosphaerae sp. nov., isolated from rhizosphere soil of Spartina alterniflora.</title>
        <authorList>
            <person name="Hanqin C."/>
        </authorList>
    </citation>
    <scope>NUCLEOTIDE SEQUENCE [LARGE SCALE GENOMIC DNA]</scope>
    <source>
        <strain evidence="2 3">GY 10621</strain>
    </source>
</reference>
<evidence type="ECO:0000313" key="3">
    <source>
        <dbReference type="Proteomes" id="UP000642107"/>
    </source>
</evidence>
<dbReference type="RefSeq" id="WP_192279817.1">
    <property type="nucleotide sequence ID" value="NZ_JACZDF010000004.1"/>
</dbReference>
<keyword evidence="3" id="KW-1185">Reference proteome</keyword>
<dbReference type="Pfam" id="PF14017">
    <property type="entry name" value="DUF4233"/>
    <property type="match status" value="1"/>
</dbReference>
<comment type="caution">
    <text evidence="2">The sequence shown here is derived from an EMBL/GenBank/DDBJ whole genome shotgun (WGS) entry which is preliminary data.</text>
</comment>
<protein>
    <submittedName>
        <fullName evidence="2">DUF4233 domain-containing protein</fullName>
    </submittedName>
</protein>
<evidence type="ECO:0000313" key="2">
    <source>
        <dbReference type="EMBL" id="MBD9699598.1"/>
    </source>
</evidence>
<name>A0ABR9DRI0_9MICO</name>
<gene>
    <name evidence="2" type="ORF">IGS67_08875</name>
</gene>
<keyword evidence="1" id="KW-1133">Transmembrane helix</keyword>
<dbReference type="InterPro" id="IPR025327">
    <property type="entry name" value="DUF4233"/>
</dbReference>
<feature type="transmembrane region" description="Helical" evidence="1">
    <location>
        <begin position="28"/>
        <end position="47"/>
    </location>
</feature>
<keyword evidence="1" id="KW-0812">Transmembrane</keyword>
<organism evidence="2 3">
    <name type="scientific">Flavimobilis rhizosphaerae</name>
    <dbReference type="NCBI Taxonomy" id="2775421"/>
    <lineage>
        <taxon>Bacteria</taxon>
        <taxon>Bacillati</taxon>
        <taxon>Actinomycetota</taxon>
        <taxon>Actinomycetes</taxon>
        <taxon>Micrococcales</taxon>
        <taxon>Jonesiaceae</taxon>
        <taxon>Flavimobilis</taxon>
    </lineage>
</organism>
<sequence>MHASSGLPVPGQPIEAKPSARTQFTSTILVLEAFVVLFACFVAMGLQGVEGAGADAVPVMSDATIWTSGGVLMAVLVILSRTVGRPEGIVAGSVAQGVVLATGLVVPMMFVVGAVFVVLWVVSLRLGGRIDRERAAFDAAHPDTAPNL</sequence>
<dbReference type="EMBL" id="JACZDF010000004">
    <property type="protein sequence ID" value="MBD9699598.1"/>
    <property type="molecule type" value="Genomic_DNA"/>
</dbReference>
<feature type="transmembrane region" description="Helical" evidence="1">
    <location>
        <begin position="99"/>
        <end position="122"/>
    </location>
</feature>
<feature type="transmembrane region" description="Helical" evidence="1">
    <location>
        <begin position="59"/>
        <end position="79"/>
    </location>
</feature>
<accession>A0ABR9DRI0</accession>
<keyword evidence="1" id="KW-0472">Membrane</keyword>
<dbReference type="Proteomes" id="UP000642107">
    <property type="component" value="Unassembled WGS sequence"/>
</dbReference>